<evidence type="ECO:0000313" key="2">
    <source>
        <dbReference type="Proteomes" id="UP000658127"/>
    </source>
</evidence>
<keyword evidence="2" id="KW-1185">Reference proteome</keyword>
<organism evidence="1 2">
    <name type="scientific">Nocardia rhizosphaerihabitans</name>
    <dbReference type="NCBI Taxonomy" id="1691570"/>
    <lineage>
        <taxon>Bacteria</taxon>
        <taxon>Bacillati</taxon>
        <taxon>Actinomycetota</taxon>
        <taxon>Actinomycetes</taxon>
        <taxon>Mycobacteriales</taxon>
        <taxon>Nocardiaceae</taxon>
        <taxon>Nocardia</taxon>
    </lineage>
</organism>
<dbReference type="EMBL" id="BMNE01000006">
    <property type="protein sequence ID" value="GGN90089.1"/>
    <property type="molecule type" value="Genomic_DNA"/>
</dbReference>
<accession>A0ABQ2KS92</accession>
<proteinExistence type="predicted"/>
<dbReference type="Pfam" id="PF20060">
    <property type="entry name" value="DUF6459"/>
    <property type="match status" value="1"/>
</dbReference>
<reference evidence="2" key="1">
    <citation type="journal article" date="2019" name="Int. J. Syst. Evol. Microbiol.">
        <title>The Global Catalogue of Microorganisms (GCM) 10K type strain sequencing project: providing services to taxonomists for standard genome sequencing and annotation.</title>
        <authorList>
            <consortium name="The Broad Institute Genomics Platform"/>
            <consortium name="The Broad Institute Genome Sequencing Center for Infectious Disease"/>
            <person name="Wu L."/>
            <person name="Ma J."/>
        </authorList>
    </citation>
    <scope>NUCLEOTIDE SEQUENCE [LARGE SCALE GENOMIC DNA]</scope>
    <source>
        <strain evidence="2">CGMCC 4.7329</strain>
    </source>
</reference>
<protein>
    <submittedName>
        <fullName evidence="1">Uncharacterized protein</fullName>
    </submittedName>
</protein>
<sequence length="137" mass="15277">MRRRVTRGAPFGVRRAVSAACTQSRRGEAESVAEAQRFAEQSVRLVLEVVDRRRQPDQLRPVTDPRVLASVRTMLTQDLVPGRSLGAATVKHVRVTSTEPGGAEIFASYQRGPRTLAIAGRIEVTKDRWRLVALRLF</sequence>
<name>A0ABQ2KS92_9NOCA</name>
<dbReference type="Proteomes" id="UP000658127">
    <property type="component" value="Unassembled WGS sequence"/>
</dbReference>
<evidence type="ECO:0000313" key="1">
    <source>
        <dbReference type="EMBL" id="GGN90089.1"/>
    </source>
</evidence>
<dbReference type="InterPro" id="IPR045596">
    <property type="entry name" value="DUF6459"/>
</dbReference>
<comment type="caution">
    <text evidence="1">The sequence shown here is derived from an EMBL/GenBank/DDBJ whole genome shotgun (WGS) entry which is preliminary data.</text>
</comment>
<gene>
    <name evidence="1" type="ORF">GCM10011610_48840</name>
</gene>